<sequence length="469" mass="50511">MPTDQLHFESIEGISSRIARRELSSREVVEHMFTRISEVDPILGAYSSINSDSARVEADQLDRDYADGRWRGPLHGVPVAVKDIYGDAGHPFEIGMPSRQGLTAPVTATVVDRLREAGAVILGRVHTTEGVYGEHTLPFEPPRNPWGLDRWVGVSSSGSGSSTAGGLAIATLGSDTGGSIRMPSSANGVTGLKPTWGRCSRYGVFELAATLDHVGPMARSARDAGLMLEAIAGFDPKDPTSLSVPVDDFGLHASRDLSGLRIGVDYSWALTDVSPSVHRSLLSAIDTFEALGALIVPISFPDPEEINEDWFTVCGVQTARAHGGWFDSHLDQYGDALAEVIQIGRNVTAVEYQEVLRRRDDFKGNVAHVLSTVDAMLIPGLPYEAPPAAEMMKMGADQLAEVHRYTVPFTMSQMPTITFPTGFTEAEGLPVAGQLVGGALSEKKLVRIADAFQQVTDFHRKHPEVGKGL</sequence>
<dbReference type="PANTHER" id="PTHR11895:SF176">
    <property type="entry name" value="AMIDASE AMID-RELATED"/>
    <property type="match status" value="1"/>
</dbReference>
<dbReference type="InterPro" id="IPR036928">
    <property type="entry name" value="AS_sf"/>
</dbReference>
<name>A0A5C4WYH3_9MICO</name>
<protein>
    <submittedName>
        <fullName evidence="2">Amidase</fullName>
    </submittedName>
</protein>
<gene>
    <name evidence="2" type="ORF">FHQ09_16485</name>
</gene>
<accession>A0A5C4WYH3</accession>
<dbReference type="InterPro" id="IPR000120">
    <property type="entry name" value="Amidase"/>
</dbReference>
<feature type="domain" description="Amidase" evidence="1">
    <location>
        <begin position="27"/>
        <end position="445"/>
    </location>
</feature>
<proteinExistence type="predicted"/>
<organism evidence="2 3">
    <name type="scientific">Brevibacterium sediminis</name>
    <dbReference type="NCBI Taxonomy" id="1857024"/>
    <lineage>
        <taxon>Bacteria</taxon>
        <taxon>Bacillati</taxon>
        <taxon>Actinomycetota</taxon>
        <taxon>Actinomycetes</taxon>
        <taxon>Micrococcales</taxon>
        <taxon>Brevibacteriaceae</taxon>
        <taxon>Brevibacterium</taxon>
    </lineage>
</organism>
<evidence type="ECO:0000313" key="3">
    <source>
        <dbReference type="Proteomes" id="UP000314223"/>
    </source>
</evidence>
<dbReference type="InterPro" id="IPR020556">
    <property type="entry name" value="Amidase_CS"/>
</dbReference>
<dbReference type="AlphaFoldDB" id="A0A5C4WYH3"/>
<dbReference type="EMBL" id="VDMQ01000012">
    <property type="protein sequence ID" value="TNM53066.1"/>
    <property type="molecule type" value="Genomic_DNA"/>
</dbReference>
<dbReference type="PROSITE" id="PS00571">
    <property type="entry name" value="AMIDASES"/>
    <property type="match status" value="1"/>
</dbReference>
<dbReference type="Gene3D" id="3.90.1300.10">
    <property type="entry name" value="Amidase signature (AS) domain"/>
    <property type="match status" value="1"/>
</dbReference>
<dbReference type="RefSeq" id="WP_139469901.1">
    <property type="nucleotide sequence ID" value="NZ_VDMQ01000012.1"/>
</dbReference>
<dbReference type="Proteomes" id="UP000314223">
    <property type="component" value="Unassembled WGS sequence"/>
</dbReference>
<comment type="caution">
    <text evidence="2">The sequence shown here is derived from an EMBL/GenBank/DDBJ whole genome shotgun (WGS) entry which is preliminary data.</text>
</comment>
<dbReference type="PANTHER" id="PTHR11895">
    <property type="entry name" value="TRANSAMIDASE"/>
    <property type="match status" value="1"/>
</dbReference>
<dbReference type="Pfam" id="PF01425">
    <property type="entry name" value="Amidase"/>
    <property type="match status" value="1"/>
</dbReference>
<evidence type="ECO:0000313" key="2">
    <source>
        <dbReference type="EMBL" id="TNM53066.1"/>
    </source>
</evidence>
<dbReference type="GO" id="GO:0003824">
    <property type="term" value="F:catalytic activity"/>
    <property type="evidence" value="ECO:0007669"/>
    <property type="project" value="InterPro"/>
</dbReference>
<dbReference type="SUPFAM" id="SSF75304">
    <property type="entry name" value="Amidase signature (AS) enzymes"/>
    <property type="match status" value="1"/>
</dbReference>
<dbReference type="InterPro" id="IPR023631">
    <property type="entry name" value="Amidase_dom"/>
</dbReference>
<reference evidence="2 3" key="1">
    <citation type="submission" date="2019-06" db="EMBL/GenBank/DDBJ databases">
        <authorList>
            <person name="Mardanova A.M."/>
            <person name="Pudova D.S."/>
            <person name="Shagimardanova E.I."/>
            <person name="Gogoleva N.E."/>
            <person name="Lutfullin M.T."/>
            <person name="Hadieva G.F."/>
            <person name="Sharipova M.R."/>
        </authorList>
    </citation>
    <scope>NUCLEOTIDE SEQUENCE [LARGE SCALE GENOMIC DNA]</scope>
    <source>
        <strain evidence="2 3">MG-1</strain>
    </source>
</reference>
<evidence type="ECO:0000259" key="1">
    <source>
        <dbReference type="Pfam" id="PF01425"/>
    </source>
</evidence>